<dbReference type="Proteomes" id="UP000542358">
    <property type="component" value="Unassembled WGS sequence"/>
</dbReference>
<dbReference type="Gene3D" id="3.10.250.10">
    <property type="entry name" value="SRCR-like domain"/>
    <property type="match status" value="1"/>
</dbReference>
<keyword evidence="1" id="KW-0732">Signal</keyword>
<dbReference type="InterPro" id="IPR001190">
    <property type="entry name" value="SRCR"/>
</dbReference>
<evidence type="ECO:0000313" key="7">
    <source>
        <dbReference type="Proteomes" id="UP000542358"/>
    </source>
</evidence>
<evidence type="ECO:0000313" key="6">
    <source>
        <dbReference type="EMBL" id="NWW07426.1"/>
    </source>
</evidence>
<protein>
    <submittedName>
        <fullName evidence="6">C163A protein</fullName>
    </submittedName>
</protein>
<feature type="domain" description="SRCR" evidence="5">
    <location>
        <begin position="1"/>
        <end position="40"/>
    </location>
</feature>
<feature type="non-terminal residue" evidence="6">
    <location>
        <position position="173"/>
    </location>
</feature>
<evidence type="ECO:0000256" key="3">
    <source>
        <dbReference type="ARBA" id="ARBA00023157"/>
    </source>
</evidence>
<dbReference type="PANTHER" id="PTHR19331">
    <property type="entry name" value="SCAVENGER RECEPTOR DOMAIN-CONTAINING"/>
    <property type="match status" value="1"/>
</dbReference>
<dbReference type="SMART" id="SM00202">
    <property type="entry name" value="SR"/>
    <property type="match status" value="1"/>
</dbReference>
<keyword evidence="2" id="KW-0677">Repeat</keyword>
<keyword evidence="3 4" id="KW-1015">Disulfide bond</keyword>
<comment type="caution">
    <text evidence="4">Lacks conserved residue(s) required for the propagation of feature annotation.</text>
</comment>
<feature type="disulfide bond" evidence="4">
    <location>
        <begin position="12"/>
        <end position="22"/>
    </location>
</feature>
<dbReference type="GO" id="GO:0016020">
    <property type="term" value="C:membrane"/>
    <property type="evidence" value="ECO:0007669"/>
    <property type="project" value="InterPro"/>
</dbReference>
<keyword evidence="7" id="KW-1185">Reference proteome</keyword>
<feature type="non-terminal residue" evidence="6">
    <location>
        <position position="1"/>
    </location>
</feature>
<evidence type="ECO:0000256" key="4">
    <source>
        <dbReference type="PROSITE-ProRule" id="PRU00196"/>
    </source>
</evidence>
<dbReference type="PROSITE" id="PS50287">
    <property type="entry name" value="SRCR_2"/>
    <property type="match status" value="2"/>
</dbReference>
<feature type="domain" description="SRCR" evidence="5">
    <location>
        <begin position="51"/>
        <end position="152"/>
    </location>
</feature>
<reference evidence="6 7" key="1">
    <citation type="submission" date="2019-09" db="EMBL/GenBank/DDBJ databases">
        <title>Bird 10,000 Genomes (B10K) Project - Family phase.</title>
        <authorList>
            <person name="Zhang G."/>
        </authorList>
    </citation>
    <scope>NUCLEOTIDE SEQUENCE [LARGE SCALE GENOMIC DNA]</scope>
    <source>
        <strain evidence="6">B10K-DU-029-42</strain>
        <tissue evidence="6">Muscle</tissue>
    </source>
</reference>
<dbReference type="PANTHER" id="PTHR19331:SF487">
    <property type="entry name" value="SOLUBLE SCAVENGER RECEPTOR CYSTEINE-RICH DOMAIN-CONTAINING PROTEIN SSC5D"/>
    <property type="match status" value="1"/>
</dbReference>
<evidence type="ECO:0000259" key="5">
    <source>
        <dbReference type="PROSITE" id="PS50287"/>
    </source>
</evidence>
<name>A0A7K6K4C6_9PASE</name>
<organism evidence="6 7">
    <name type="scientific">Oreocharis arfaki</name>
    <name type="common">tit berrypecker</name>
    <dbReference type="NCBI Taxonomy" id="979223"/>
    <lineage>
        <taxon>Eukaryota</taxon>
        <taxon>Metazoa</taxon>
        <taxon>Chordata</taxon>
        <taxon>Craniata</taxon>
        <taxon>Vertebrata</taxon>
        <taxon>Euteleostomi</taxon>
        <taxon>Archelosauria</taxon>
        <taxon>Archosauria</taxon>
        <taxon>Dinosauria</taxon>
        <taxon>Saurischia</taxon>
        <taxon>Theropoda</taxon>
        <taxon>Coelurosauria</taxon>
        <taxon>Aves</taxon>
        <taxon>Neognathae</taxon>
        <taxon>Neoaves</taxon>
        <taxon>Telluraves</taxon>
        <taxon>Australaves</taxon>
        <taxon>Passeriformes</taxon>
        <taxon>Passeroidea</taxon>
        <taxon>Paramythiidae</taxon>
        <taxon>Oreocharis</taxon>
    </lineage>
</organism>
<feature type="disulfide bond" evidence="4">
    <location>
        <begin position="120"/>
        <end position="130"/>
    </location>
</feature>
<comment type="caution">
    <text evidence="6">The sequence shown here is derived from an EMBL/GenBank/DDBJ whole genome shotgun (WGS) entry which is preliminary data.</text>
</comment>
<dbReference type="AlphaFoldDB" id="A0A7K6K4C6"/>
<dbReference type="InterPro" id="IPR036772">
    <property type="entry name" value="SRCR-like_dom_sf"/>
</dbReference>
<accession>A0A7K6K4C6</accession>
<dbReference type="SUPFAM" id="SSF56487">
    <property type="entry name" value="SRCR-like"/>
    <property type="match status" value="2"/>
</dbReference>
<dbReference type="EMBL" id="VZRR01006886">
    <property type="protein sequence ID" value="NWW07426.1"/>
    <property type="molecule type" value="Genomic_DNA"/>
</dbReference>
<gene>
    <name evidence="6" type="primary">Cd163_1</name>
    <name evidence="6" type="ORF">OREARF_R08346</name>
</gene>
<proteinExistence type="predicted"/>
<sequence length="173" mass="17567">AEELTWVEAVRCGGSEGNLLECQVSVWGAPPCPHATVTCAAPGESGGPAQVRLAGGPHRCAGRVEVFHAGTWGTVCDDAWDLAAAAVTCRQVRCGPALALAGTGEFGAGEGPIWLDEVTCEGTEAALELCAQVWGWGQHSCHHGEDTGVVCAGEPGQVCSGVLRCVLRCGGGA</sequence>
<dbReference type="PRINTS" id="PR00258">
    <property type="entry name" value="SPERACTRCPTR"/>
</dbReference>
<dbReference type="FunFam" id="3.10.250.10:FF:000001">
    <property type="entry name" value="Lysyl oxidase 4 isoform X1"/>
    <property type="match status" value="1"/>
</dbReference>
<evidence type="ECO:0000256" key="1">
    <source>
        <dbReference type="ARBA" id="ARBA00022729"/>
    </source>
</evidence>
<evidence type="ECO:0000256" key="2">
    <source>
        <dbReference type="ARBA" id="ARBA00022737"/>
    </source>
</evidence>
<dbReference type="Pfam" id="PF00530">
    <property type="entry name" value="SRCR"/>
    <property type="match status" value="1"/>
</dbReference>